<comment type="catalytic activity">
    <reaction evidence="11">
        <text>O-phospho-D-serine + H2O = D-serine + phosphate</text>
        <dbReference type="Rhea" id="RHEA:24873"/>
        <dbReference type="ChEBI" id="CHEBI:15377"/>
        <dbReference type="ChEBI" id="CHEBI:35247"/>
        <dbReference type="ChEBI" id="CHEBI:43474"/>
        <dbReference type="ChEBI" id="CHEBI:58680"/>
        <dbReference type="EC" id="3.1.3.3"/>
    </reaction>
</comment>
<organism evidence="12 13">
    <name type="scientific">Enorma massiliensis</name>
    <dbReference type="NCBI Taxonomy" id="1472761"/>
    <lineage>
        <taxon>Bacteria</taxon>
        <taxon>Bacillati</taxon>
        <taxon>Actinomycetota</taxon>
        <taxon>Coriobacteriia</taxon>
        <taxon>Coriobacteriales</taxon>
        <taxon>Coriobacteriaceae</taxon>
        <taxon>Enorma</taxon>
    </lineage>
</organism>
<name>A0A1Y3U7E4_9ACTN</name>
<dbReference type="Proteomes" id="UP000196560">
    <property type="component" value="Unassembled WGS sequence"/>
</dbReference>
<comment type="pathway">
    <text evidence="2">Amino-acid biosynthesis; L-serine biosynthesis; L-serine from 3-phospho-D-glycerate: step 3/3.</text>
</comment>
<dbReference type="EC" id="3.1.3.3" evidence="4"/>
<sequence>MERLIFFDIDGTLVPDTSTGSFIAKRLGSLEQMAAAERAYEEGRIDNGEVCAIDAVSWCGYLRAEVESWLDELPLIADIRETVDACRGAGIEPHLASLAWTVVGEYLCRRFGFAGCCGPMLEEEDGVFTGRVRRVFDEYDKRDYALRVCAERGIDPARCIAVGDSRSDLPLFAAVGESIAFNGSSAARAAATRCVDGPSLTAILKNQD</sequence>
<dbReference type="EMBL" id="NFHO01000001">
    <property type="protein sequence ID" value="OUN44674.1"/>
    <property type="molecule type" value="Genomic_DNA"/>
</dbReference>
<keyword evidence="7" id="KW-0378">Hydrolase</keyword>
<dbReference type="Pfam" id="PF12710">
    <property type="entry name" value="HAD"/>
    <property type="match status" value="1"/>
</dbReference>
<dbReference type="PANTHER" id="PTHR43344">
    <property type="entry name" value="PHOSPHOSERINE PHOSPHATASE"/>
    <property type="match status" value="1"/>
</dbReference>
<evidence type="ECO:0000256" key="6">
    <source>
        <dbReference type="ARBA" id="ARBA00022723"/>
    </source>
</evidence>
<dbReference type="eggNOG" id="COG0560">
    <property type="taxonomic scope" value="Bacteria"/>
</dbReference>
<dbReference type="GO" id="GO:0005737">
    <property type="term" value="C:cytoplasm"/>
    <property type="evidence" value="ECO:0007669"/>
    <property type="project" value="TreeGrafter"/>
</dbReference>
<evidence type="ECO:0000256" key="5">
    <source>
        <dbReference type="ARBA" id="ARBA00022605"/>
    </source>
</evidence>
<dbReference type="Gene3D" id="3.40.50.1000">
    <property type="entry name" value="HAD superfamily/HAD-like"/>
    <property type="match status" value="1"/>
</dbReference>
<keyword evidence="13" id="KW-1185">Reference proteome</keyword>
<dbReference type="NCBIfam" id="TIGR01488">
    <property type="entry name" value="HAD-SF-IB"/>
    <property type="match status" value="1"/>
</dbReference>
<dbReference type="STRING" id="1118060.GCA_000311845_00873"/>
<dbReference type="GO" id="GO:0006564">
    <property type="term" value="P:L-serine biosynthetic process"/>
    <property type="evidence" value="ECO:0007669"/>
    <property type="project" value="UniProtKB-KW"/>
</dbReference>
<evidence type="ECO:0000256" key="9">
    <source>
        <dbReference type="ARBA" id="ARBA00023299"/>
    </source>
</evidence>
<keyword evidence="8" id="KW-0460">Magnesium</keyword>
<evidence type="ECO:0000313" key="12">
    <source>
        <dbReference type="EMBL" id="OUN44674.1"/>
    </source>
</evidence>
<dbReference type="PANTHER" id="PTHR43344:SF2">
    <property type="entry name" value="PHOSPHOSERINE PHOSPHATASE"/>
    <property type="match status" value="1"/>
</dbReference>
<evidence type="ECO:0000313" key="13">
    <source>
        <dbReference type="Proteomes" id="UP000196560"/>
    </source>
</evidence>
<evidence type="ECO:0000256" key="4">
    <source>
        <dbReference type="ARBA" id="ARBA00012640"/>
    </source>
</evidence>
<evidence type="ECO:0000256" key="2">
    <source>
        <dbReference type="ARBA" id="ARBA00005135"/>
    </source>
</evidence>
<evidence type="ECO:0000256" key="11">
    <source>
        <dbReference type="ARBA" id="ARBA00048523"/>
    </source>
</evidence>
<dbReference type="SUPFAM" id="SSF56784">
    <property type="entry name" value="HAD-like"/>
    <property type="match status" value="1"/>
</dbReference>
<evidence type="ECO:0000256" key="10">
    <source>
        <dbReference type="ARBA" id="ARBA00048138"/>
    </source>
</evidence>
<dbReference type="InterPro" id="IPR023214">
    <property type="entry name" value="HAD_sf"/>
</dbReference>
<dbReference type="GO" id="GO:0000287">
    <property type="term" value="F:magnesium ion binding"/>
    <property type="evidence" value="ECO:0007669"/>
    <property type="project" value="TreeGrafter"/>
</dbReference>
<accession>A0A1Y3U7E4</accession>
<evidence type="ECO:0000256" key="7">
    <source>
        <dbReference type="ARBA" id="ARBA00022801"/>
    </source>
</evidence>
<dbReference type="InterPro" id="IPR036412">
    <property type="entry name" value="HAD-like_sf"/>
</dbReference>
<keyword evidence="5" id="KW-0028">Amino-acid biosynthesis</keyword>
<dbReference type="GO" id="GO:0036424">
    <property type="term" value="F:L-phosphoserine phosphatase activity"/>
    <property type="evidence" value="ECO:0007669"/>
    <property type="project" value="TreeGrafter"/>
</dbReference>
<reference evidence="13" key="1">
    <citation type="submission" date="2017-04" db="EMBL/GenBank/DDBJ databases">
        <title>Function of individual gut microbiota members based on whole genome sequencing of pure cultures obtained from chicken caecum.</title>
        <authorList>
            <person name="Medvecky M."/>
            <person name="Cejkova D."/>
            <person name="Polansky O."/>
            <person name="Karasova D."/>
            <person name="Kubasova T."/>
            <person name="Cizek A."/>
            <person name="Rychlik I."/>
        </authorList>
    </citation>
    <scope>NUCLEOTIDE SEQUENCE [LARGE SCALE GENOMIC DNA]</scope>
    <source>
        <strain evidence="13">An70</strain>
    </source>
</reference>
<evidence type="ECO:0000256" key="3">
    <source>
        <dbReference type="ARBA" id="ARBA00009184"/>
    </source>
</evidence>
<evidence type="ECO:0000256" key="8">
    <source>
        <dbReference type="ARBA" id="ARBA00022842"/>
    </source>
</evidence>
<comment type="cofactor">
    <cofactor evidence="1">
        <name>Mg(2+)</name>
        <dbReference type="ChEBI" id="CHEBI:18420"/>
    </cofactor>
</comment>
<dbReference type="AlphaFoldDB" id="A0A1Y3U7E4"/>
<protein>
    <recommendedName>
        <fullName evidence="4">phosphoserine phosphatase</fullName>
        <ecNumber evidence="4">3.1.3.3</ecNumber>
    </recommendedName>
</protein>
<comment type="catalytic activity">
    <reaction evidence="10">
        <text>O-phospho-L-serine + H2O = L-serine + phosphate</text>
        <dbReference type="Rhea" id="RHEA:21208"/>
        <dbReference type="ChEBI" id="CHEBI:15377"/>
        <dbReference type="ChEBI" id="CHEBI:33384"/>
        <dbReference type="ChEBI" id="CHEBI:43474"/>
        <dbReference type="ChEBI" id="CHEBI:57524"/>
        <dbReference type="EC" id="3.1.3.3"/>
    </reaction>
</comment>
<comment type="similarity">
    <text evidence="3">Belongs to the HAD-like hydrolase superfamily. SerB family.</text>
</comment>
<dbReference type="InterPro" id="IPR050582">
    <property type="entry name" value="HAD-like_SerB"/>
</dbReference>
<gene>
    <name evidence="12" type="ORF">B5G21_01170</name>
</gene>
<proteinExistence type="inferred from homology"/>
<keyword evidence="6" id="KW-0479">Metal-binding</keyword>
<evidence type="ECO:0000256" key="1">
    <source>
        <dbReference type="ARBA" id="ARBA00001946"/>
    </source>
</evidence>
<keyword evidence="9" id="KW-0718">Serine biosynthesis</keyword>
<comment type="caution">
    <text evidence="12">The sequence shown here is derived from an EMBL/GenBank/DDBJ whole genome shotgun (WGS) entry which is preliminary data.</text>
</comment>